<evidence type="ECO:0000313" key="20">
    <source>
        <dbReference type="Proteomes" id="UP000297737"/>
    </source>
</evidence>
<dbReference type="EMBL" id="SIHO01000003">
    <property type="protein sequence ID" value="TFU01120.1"/>
    <property type="molecule type" value="Genomic_DNA"/>
</dbReference>
<evidence type="ECO:0000256" key="12">
    <source>
        <dbReference type="PROSITE-ProRule" id="PRU01360"/>
    </source>
</evidence>
<dbReference type="InterPro" id="IPR039426">
    <property type="entry name" value="TonB-dep_rcpt-like"/>
</dbReference>
<keyword evidence="19" id="KW-0675">Receptor</keyword>
<feature type="region of interest" description="Disordered" evidence="15">
    <location>
        <begin position="24"/>
        <end position="47"/>
    </location>
</feature>
<dbReference type="PROSITE" id="PS52016">
    <property type="entry name" value="TONB_DEPENDENT_REC_3"/>
    <property type="match status" value="1"/>
</dbReference>
<name>A0A4Y9EL68_9SPHN</name>
<keyword evidence="3 12" id="KW-1134">Transmembrane beta strand</keyword>
<keyword evidence="9 14" id="KW-0798">TonB box</keyword>
<keyword evidence="10 12" id="KW-0472">Membrane</keyword>
<organism evidence="19 20">
    <name type="scientific">Glacieibacterium arshaanense</name>
    <dbReference type="NCBI Taxonomy" id="2511025"/>
    <lineage>
        <taxon>Bacteria</taxon>
        <taxon>Pseudomonadati</taxon>
        <taxon>Pseudomonadota</taxon>
        <taxon>Alphaproteobacteria</taxon>
        <taxon>Sphingomonadales</taxon>
        <taxon>Sphingosinicellaceae</taxon>
        <taxon>Glacieibacterium</taxon>
    </lineage>
</organism>
<keyword evidence="11 12" id="KW-0998">Cell outer membrane</keyword>
<protein>
    <submittedName>
        <fullName evidence="19">TonB-dependent receptor</fullName>
    </submittedName>
</protein>
<evidence type="ECO:0000256" key="7">
    <source>
        <dbReference type="ARBA" id="ARBA00023004"/>
    </source>
</evidence>
<dbReference type="GO" id="GO:0006826">
    <property type="term" value="P:iron ion transport"/>
    <property type="evidence" value="ECO:0007669"/>
    <property type="project" value="UniProtKB-KW"/>
</dbReference>
<feature type="domain" description="TonB-dependent receptor plug" evidence="18">
    <location>
        <begin position="66"/>
        <end position="173"/>
    </location>
</feature>
<evidence type="ECO:0000256" key="13">
    <source>
        <dbReference type="PROSITE-ProRule" id="PRU10144"/>
    </source>
</evidence>
<feature type="short sequence motif" description="TonB C-terminal box" evidence="13">
    <location>
        <begin position="853"/>
        <end position="870"/>
    </location>
</feature>
<sequence>MKRILLMSVCLLAMPGVALAQSTAGDAPATNSSRPTDAQDADTGSASTGNYQGDIIITATKRSQTLSEVPIAVSAVTGDQLRNSGAVDIRALNQLSPSLLVSSASAETSGAARIRGIGTVGENPGLESSVATFIDGVYRSRTGVGLSELGGVERIEVLRGPQGTLFGRNASAGLISITTLRPKFDIGGYAAASYGNYNAIRLEGGVTGGITDKVAARVDGVFFKRDGFIENVINGEDVNNRDRWLVRGKVLIEPNDNLSILIIGDYASRSEECCASDYSPAQTATKDAQGNLLISGNNAVINLLRSPALGGIITDTPYSRKTSITPGRNYNSDVTDWGFSGQIDWTFGAVNMTSITAYRDWKLTRGQDADFNNVDILYRTAATNEFKTFSQELRFQGEAFDNKLNWLVGGYYANEKLNTFDDLKYGQQYQQYANGLIAATGLSYDTIGRILGQPSMNGTGIVSDTYAQNSNNWALFTHDEFNITDKLTLTAGIRYTHETKSLDANLLANNTFCTAISASPFRALNALPCAINSRVNGIYSGEISEGAWSGTAVVSYEFNKQLMTYASYARGYKAGGYNLDRAALITGSPNISQLEFEPETVNAYELGAKFNGHNFNLNAALFYSTFSGFQLNTFNGLAFIVANIQACKTDLNGLNADAFNDTGQCAPDNMKSGVSTRGIELEAAVYLTDTFQVSSGFTYADAKYDQQIVSSAPLVATPGNPNANAVLPNPTLALLPGANLSNAPKYVMTGSATWTPPIPGTDMTALAYADFRYQSGFNSGSDLFPEKETQGVVVVNARIGINGAKDRWSLELWAQNLFNVNYNQVTFNTPVQGSSSQGLVAKGLAASATTLFGNFVSEPRLFGATIRTRF</sequence>
<evidence type="ECO:0000256" key="3">
    <source>
        <dbReference type="ARBA" id="ARBA00022452"/>
    </source>
</evidence>
<comment type="similarity">
    <text evidence="12 14">Belongs to the TonB-dependent receptor family.</text>
</comment>
<evidence type="ECO:0000256" key="2">
    <source>
        <dbReference type="ARBA" id="ARBA00022448"/>
    </source>
</evidence>
<dbReference type="SUPFAM" id="SSF56935">
    <property type="entry name" value="Porins"/>
    <property type="match status" value="1"/>
</dbReference>
<evidence type="ECO:0000256" key="6">
    <source>
        <dbReference type="ARBA" id="ARBA00022729"/>
    </source>
</evidence>
<dbReference type="RefSeq" id="WP_135246624.1">
    <property type="nucleotide sequence ID" value="NZ_SIHO01000003.1"/>
</dbReference>
<dbReference type="InterPro" id="IPR012910">
    <property type="entry name" value="Plug_dom"/>
</dbReference>
<evidence type="ECO:0000256" key="10">
    <source>
        <dbReference type="ARBA" id="ARBA00023136"/>
    </source>
</evidence>
<keyword evidence="2 12" id="KW-0813">Transport</keyword>
<dbReference type="Proteomes" id="UP000297737">
    <property type="component" value="Unassembled WGS sequence"/>
</dbReference>
<gene>
    <name evidence="19" type="ORF">EUV02_12470</name>
</gene>
<keyword evidence="4" id="KW-0410">Iron transport</keyword>
<dbReference type="Gene3D" id="2.40.170.20">
    <property type="entry name" value="TonB-dependent receptor, beta-barrel domain"/>
    <property type="match status" value="1"/>
</dbReference>
<evidence type="ECO:0000256" key="11">
    <source>
        <dbReference type="ARBA" id="ARBA00023237"/>
    </source>
</evidence>
<dbReference type="OrthoDB" id="9760333at2"/>
<comment type="caution">
    <text evidence="19">The sequence shown here is derived from an EMBL/GenBank/DDBJ whole genome shotgun (WGS) entry which is preliminary data.</text>
</comment>
<feature type="signal peptide" evidence="16">
    <location>
        <begin position="1"/>
        <end position="20"/>
    </location>
</feature>
<dbReference type="PANTHER" id="PTHR32552">
    <property type="entry name" value="FERRICHROME IRON RECEPTOR-RELATED"/>
    <property type="match status" value="1"/>
</dbReference>
<dbReference type="InterPro" id="IPR036942">
    <property type="entry name" value="Beta-barrel_TonB_sf"/>
</dbReference>
<dbReference type="Pfam" id="PF07715">
    <property type="entry name" value="Plug"/>
    <property type="match status" value="1"/>
</dbReference>
<comment type="subcellular location">
    <subcellularLocation>
        <location evidence="1 12">Cell outer membrane</location>
        <topology evidence="1 12">Multi-pass membrane protein</topology>
    </subcellularLocation>
</comment>
<proteinExistence type="inferred from homology"/>
<evidence type="ECO:0000256" key="9">
    <source>
        <dbReference type="ARBA" id="ARBA00023077"/>
    </source>
</evidence>
<dbReference type="InterPro" id="IPR010917">
    <property type="entry name" value="TonB_rcpt_CS"/>
</dbReference>
<keyword evidence="6 16" id="KW-0732">Signal</keyword>
<reference evidence="19 20" key="1">
    <citation type="submission" date="2019-02" db="EMBL/GenBank/DDBJ databases">
        <title>Polymorphobacter sp. isolated from the lake at the Tibet of China.</title>
        <authorList>
            <person name="Li A."/>
        </authorList>
    </citation>
    <scope>NUCLEOTIDE SEQUENCE [LARGE SCALE GENOMIC DNA]</scope>
    <source>
        <strain evidence="19 20">DJ1R-1</strain>
    </source>
</reference>
<evidence type="ECO:0000256" key="1">
    <source>
        <dbReference type="ARBA" id="ARBA00004571"/>
    </source>
</evidence>
<evidence type="ECO:0000256" key="15">
    <source>
        <dbReference type="SAM" id="MobiDB-lite"/>
    </source>
</evidence>
<keyword evidence="8" id="KW-0406">Ion transport</keyword>
<evidence type="ECO:0000259" key="17">
    <source>
        <dbReference type="Pfam" id="PF00593"/>
    </source>
</evidence>
<evidence type="ECO:0000313" key="19">
    <source>
        <dbReference type="EMBL" id="TFU01120.1"/>
    </source>
</evidence>
<evidence type="ECO:0000256" key="4">
    <source>
        <dbReference type="ARBA" id="ARBA00022496"/>
    </source>
</evidence>
<evidence type="ECO:0000259" key="18">
    <source>
        <dbReference type="Pfam" id="PF07715"/>
    </source>
</evidence>
<keyword evidence="7" id="KW-0408">Iron</keyword>
<keyword evidence="20" id="KW-1185">Reference proteome</keyword>
<dbReference type="InterPro" id="IPR000531">
    <property type="entry name" value="Beta-barrel_TonB"/>
</dbReference>
<evidence type="ECO:0000256" key="5">
    <source>
        <dbReference type="ARBA" id="ARBA00022692"/>
    </source>
</evidence>
<evidence type="ECO:0000256" key="14">
    <source>
        <dbReference type="RuleBase" id="RU003357"/>
    </source>
</evidence>
<dbReference type="GO" id="GO:0009279">
    <property type="term" value="C:cell outer membrane"/>
    <property type="evidence" value="ECO:0007669"/>
    <property type="project" value="UniProtKB-SubCell"/>
</dbReference>
<feature type="domain" description="TonB-dependent receptor-like beta-barrel" evidence="17">
    <location>
        <begin position="314"/>
        <end position="817"/>
    </location>
</feature>
<dbReference type="PROSITE" id="PS01156">
    <property type="entry name" value="TONB_DEPENDENT_REC_2"/>
    <property type="match status" value="1"/>
</dbReference>
<accession>A0A4Y9EL68</accession>
<feature type="chain" id="PRO_5021222470" evidence="16">
    <location>
        <begin position="21"/>
        <end position="870"/>
    </location>
</feature>
<evidence type="ECO:0000256" key="16">
    <source>
        <dbReference type="SAM" id="SignalP"/>
    </source>
</evidence>
<dbReference type="Pfam" id="PF00593">
    <property type="entry name" value="TonB_dep_Rec_b-barrel"/>
    <property type="match status" value="1"/>
</dbReference>
<keyword evidence="5 12" id="KW-0812">Transmembrane</keyword>
<dbReference type="AlphaFoldDB" id="A0A4Y9EL68"/>
<evidence type="ECO:0000256" key="8">
    <source>
        <dbReference type="ARBA" id="ARBA00023065"/>
    </source>
</evidence>
<dbReference type="PANTHER" id="PTHR32552:SF81">
    <property type="entry name" value="TONB-DEPENDENT OUTER MEMBRANE RECEPTOR"/>
    <property type="match status" value="1"/>
</dbReference>